<reference evidence="9" key="1">
    <citation type="journal article" date="2019" name="Int. J. Syst. Evol. Microbiol.">
        <title>The Global Catalogue of Microorganisms (GCM) 10K type strain sequencing project: providing services to taxonomists for standard genome sequencing and annotation.</title>
        <authorList>
            <consortium name="The Broad Institute Genomics Platform"/>
            <consortium name="The Broad Institute Genome Sequencing Center for Infectious Disease"/>
            <person name="Wu L."/>
            <person name="Ma J."/>
        </authorList>
    </citation>
    <scope>NUCLEOTIDE SEQUENCE [LARGE SCALE GENOMIC DNA]</scope>
    <source>
        <strain evidence="9">JCM 31920</strain>
    </source>
</reference>
<feature type="domain" description="RagB/SusD" evidence="6">
    <location>
        <begin position="300"/>
        <end position="525"/>
    </location>
</feature>
<name>A0ABP8LZY9_9BACT</name>
<comment type="subcellular location">
    <subcellularLocation>
        <location evidence="1">Cell outer membrane</location>
    </subcellularLocation>
</comment>
<evidence type="ECO:0000256" key="2">
    <source>
        <dbReference type="ARBA" id="ARBA00006275"/>
    </source>
</evidence>
<keyword evidence="5" id="KW-0998">Cell outer membrane</keyword>
<proteinExistence type="inferred from homology"/>
<feature type="domain" description="SusD-like N-terminal" evidence="7">
    <location>
        <begin position="98"/>
        <end position="229"/>
    </location>
</feature>
<gene>
    <name evidence="8" type="ORF">GCM10023091_23400</name>
</gene>
<dbReference type="SUPFAM" id="SSF48452">
    <property type="entry name" value="TPR-like"/>
    <property type="match status" value="1"/>
</dbReference>
<accession>A0ABP8LZY9</accession>
<evidence type="ECO:0000256" key="5">
    <source>
        <dbReference type="ARBA" id="ARBA00023237"/>
    </source>
</evidence>
<comment type="caution">
    <text evidence="8">The sequence shown here is derived from an EMBL/GenBank/DDBJ whole genome shotgun (WGS) entry which is preliminary data.</text>
</comment>
<dbReference type="InterPro" id="IPR012944">
    <property type="entry name" value="SusD_RagB_dom"/>
</dbReference>
<evidence type="ECO:0000313" key="9">
    <source>
        <dbReference type="Proteomes" id="UP001501508"/>
    </source>
</evidence>
<dbReference type="InterPro" id="IPR033985">
    <property type="entry name" value="SusD-like_N"/>
</dbReference>
<evidence type="ECO:0000256" key="4">
    <source>
        <dbReference type="ARBA" id="ARBA00023136"/>
    </source>
</evidence>
<evidence type="ECO:0000256" key="1">
    <source>
        <dbReference type="ARBA" id="ARBA00004442"/>
    </source>
</evidence>
<dbReference type="RefSeq" id="WP_345029240.1">
    <property type="nucleotide sequence ID" value="NZ_BAABEY010000024.1"/>
</dbReference>
<organism evidence="8 9">
    <name type="scientific">Ravibacter arvi</name>
    <dbReference type="NCBI Taxonomy" id="2051041"/>
    <lineage>
        <taxon>Bacteria</taxon>
        <taxon>Pseudomonadati</taxon>
        <taxon>Bacteroidota</taxon>
        <taxon>Cytophagia</taxon>
        <taxon>Cytophagales</taxon>
        <taxon>Spirosomataceae</taxon>
        <taxon>Ravibacter</taxon>
    </lineage>
</organism>
<dbReference type="Proteomes" id="UP001501508">
    <property type="component" value="Unassembled WGS sequence"/>
</dbReference>
<keyword evidence="3" id="KW-0732">Signal</keyword>
<dbReference type="Pfam" id="PF14322">
    <property type="entry name" value="SusD-like_3"/>
    <property type="match status" value="1"/>
</dbReference>
<sequence length="527" mass="59215">MKRNFFRYIGLLSFLLGFNSCSKLDEEVFTFVSPASFYKGAEDLNVALLGVYGLYRTHFGVDINEWPDGHIRIMELLTEFGAPTNASYSPATVNSWIDINNPSSPSIVNRYSRAYRIINASNVVLGRGEGVVMDQALKEQYFGEARFLRALSYFHLVRLYGGVPIPETFTQGLEGLQIPRKSADETYDYIIADLEYAAAHLPVKSAYKKTDVWRATKGAALAFLGKVYLHRGSIQEKKEYFEKSRDYSRQVITSAEYKLEPDFKDLWYWYNTGNKNGQESVFELQFSHDAYSTNFLHQFTTSFGLGANAVTGAYSYNNMTAPSITAFNSYEPGDLRKSATFVTELTLPNGTKTEWKAADKGRRPGTGGWTASYPGMIKFGDRTQNSVVYELPAANIYAMRYADVLLNFAEADSEAGEGPSDEALAALNQVRDRAGLKPLGKLGKEAFAAAVYRERGWEFIGEGVMFYEGVRTGRIGDGIENEVRYGKENGWYMYTMDLYFKPGKNFLFKIPQGDMNANPLLVQNPDN</sequence>
<dbReference type="InterPro" id="IPR011990">
    <property type="entry name" value="TPR-like_helical_dom_sf"/>
</dbReference>
<dbReference type="Gene3D" id="1.25.40.390">
    <property type="match status" value="1"/>
</dbReference>
<protein>
    <submittedName>
        <fullName evidence="8">RagB/SusD family nutrient uptake outer membrane protein</fullName>
    </submittedName>
</protein>
<comment type="similarity">
    <text evidence="2">Belongs to the SusD family.</text>
</comment>
<keyword evidence="4" id="KW-0472">Membrane</keyword>
<evidence type="ECO:0000256" key="3">
    <source>
        <dbReference type="ARBA" id="ARBA00022729"/>
    </source>
</evidence>
<dbReference type="EMBL" id="BAABEY010000024">
    <property type="protein sequence ID" value="GAA4440168.1"/>
    <property type="molecule type" value="Genomic_DNA"/>
</dbReference>
<evidence type="ECO:0000313" key="8">
    <source>
        <dbReference type="EMBL" id="GAA4440168.1"/>
    </source>
</evidence>
<dbReference type="Pfam" id="PF07980">
    <property type="entry name" value="SusD_RagB"/>
    <property type="match status" value="1"/>
</dbReference>
<evidence type="ECO:0000259" key="7">
    <source>
        <dbReference type="Pfam" id="PF14322"/>
    </source>
</evidence>
<evidence type="ECO:0000259" key="6">
    <source>
        <dbReference type="Pfam" id="PF07980"/>
    </source>
</evidence>
<dbReference type="CDD" id="cd08977">
    <property type="entry name" value="SusD"/>
    <property type="match status" value="1"/>
</dbReference>
<keyword evidence="9" id="KW-1185">Reference proteome</keyword>